<gene>
    <name evidence="4" type="ORF">PCOR1329_LOCUS19061</name>
</gene>
<feature type="non-terminal residue" evidence="4">
    <location>
        <position position="127"/>
    </location>
</feature>
<name>A0ABN9RBP8_9DINO</name>
<keyword evidence="1" id="KW-0812">Transmembrane</keyword>
<organism evidence="4 5">
    <name type="scientific">Prorocentrum cordatum</name>
    <dbReference type="NCBI Taxonomy" id="2364126"/>
    <lineage>
        <taxon>Eukaryota</taxon>
        <taxon>Sar</taxon>
        <taxon>Alveolata</taxon>
        <taxon>Dinophyceae</taxon>
        <taxon>Prorocentrales</taxon>
        <taxon>Prorocentraceae</taxon>
        <taxon>Prorocentrum</taxon>
    </lineage>
</organism>
<evidence type="ECO:0000256" key="1">
    <source>
        <dbReference type="SAM" id="Phobius"/>
    </source>
</evidence>
<evidence type="ECO:0000313" key="5">
    <source>
        <dbReference type="Proteomes" id="UP001189429"/>
    </source>
</evidence>
<evidence type="ECO:0000256" key="2">
    <source>
        <dbReference type="SAM" id="SignalP"/>
    </source>
</evidence>
<accession>A0ABN9RBP8</accession>
<keyword evidence="2" id="KW-0732">Signal</keyword>
<feature type="transmembrane region" description="Helical" evidence="1">
    <location>
        <begin position="12"/>
        <end position="36"/>
    </location>
</feature>
<sequence>MLEGWATSFDLLVVVVVADPVGASSAGWVFWAVVWAPSWVPRAWALGGRPSGAASAPCASASCTHVRDDKSIGTCCPGKYWSKLMLRCEHCAPGHFSTLSADQCESCPPGEYQDERGQSECKSCAGK</sequence>
<dbReference type="EMBL" id="CAUYUJ010006047">
    <property type="protein sequence ID" value="CAK0815943.1"/>
    <property type="molecule type" value="Genomic_DNA"/>
</dbReference>
<reference evidence="4" key="1">
    <citation type="submission" date="2023-10" db="EMBL/GenBank/DDBJ databases">
        <authorList>
            <person name="Chen Y."/>
            <person name="Shah S."/>
            <person name="Dougan E. K."/>
            <person name="Thang M."/>
            <person name="Chan C."/>
        </authorList>
    </citation>
    <scope>NUCLEOTIDE SEQUENCE [LARGE SCALE GENOMIC DNA]</scope>
</reference>
<comment type="caution">
    <text evidence="4">The sequence shown here is derived from an EMBL/GenBank/DDBJ whole genome shotgun (WGS) entry which is preliminary data.</text>
</comment>
<feature type="signal peptide" evidence="2">
    <location>
        <begin position="1"/>
        <end position="18"/>
    </location>
</feature>
<keyword evidence="1" id="KW-1133">Transmembrane helix</keyword>
<dbReference type="Proteomes" id="UP001189429">
    <property type="component" value="Unassembled WGS sequence"/>
</dbReference>
<dbReference type="Pfam" id="PF07699">
    <property type="entry name" value="Ephrin_rec_like"/>
    <property type="match status" value="1"/>
</dbReference>
<dbReference type="Gene3D" id="2.10.50.10">
    <property type="entry name" value="Tumor Necrosis Factor Receptor, subunit A, domain 2"/>
    <property type="match status" value="1"/>
</dbReference>
<proteinExistence type="predicted"/>
<evidence type="ECO:0000259" key="3">
    <source>
        <dbReference type="Pfam" id="PF07699"/>
    </source>
</evidence>
<dbReference type="InterPro" id="IPR011641">
    <property type="entry name" value="Tyr-kin_ephrin_A/B_rcpt-like"/>
</dbReference>
<feature type="domain" description="Tyrosine-protein kinase ephrin type A/B receptor-like" evidence="3">
    <location>
        <begin position="94"/>
        <end position="125"/>
    </location>
</feature>
<evidence type="ECO:0000313" key="4">
    <source>
        <dbReference type="EMBL" id="CAK0815943.1"/>
    </source>
</evidence>
<dbReference type="SMART" id="SM01411">
    <property type="entry name" value="Ephrin_rec_like"/>
    <property type="match status" value="1"/>
</dbReference>
<keyword evidence="1" id="KW-0472">Membrane</keyword>
<feature type="chain" id="PRO_5045430398" description="Tyrosine-protein kinase ephrin type A/B receptor-like domain-containing protein" evidence="2">
    <location>
        <begin position="19"/>
        <end position="127"/>
    </location>
</feature>
<protein>
    <recommendedName>
        <fullName evidence="3">Tyrosine-protein kinase ephrin type A/B receptor-like domain-containing protein</fullName>
    </recommendedName>
</protein>
<keyword evidence="5" id="KW-1185">Reference proteome</keyword>